<dbReference type="AlphaFoldDB" id="A0A494VY56"/>
<keyword evidence="2" id="KW-0378">Hydrolase</keyword>
<dbReference type="Proteomes" id="UP000279959">
    <property type="component" value="Chromosome"/>
</dbReference>
<dbReference type="InterPro" id="IPR029058">
    <property type="entry name" value="AB_hydrolase_fold"/>
</dbReference>
<dbReference type="RefSeq" id="WP_162849019.1">
    <property type="nucleotide sequence ID" value="NZ_AP018664.1"/>
</dbReference>
<sequence>MAYVEIGPARGRPVIFLHGLADSARSWWPTMQALHRMAPSLHLIAVDQRGHGQSSMPAGASCPADPKSCFRMPYFAQDLSDFMTVRGIRRATIAGHSMGSVIAQDFALDHPGRTERLILVATTDRAVGNPFLRDQVLNEPVKGAWTKALRAKGRGSPAALWSATAADAQPGAVGWMKRNWVFDPVADARFLDAVARDTARMRIGALAGATEALLAADNRARLRRLDTPTLVLWGRADEIFRQTPDQSGIIAALRQSRGAGRVPMFWKAYGEPGQRHRPEIGHSVQWEAPAAVARDIWSFMRTGRPTTDHAYADMASGRPVIRTRPGKAAIIEIR</sequence>
<protein>
    <submittedName>
        <fullName evidence="2">Alpha/beta hydrolase</fullName>
    </submittedName>
</protein>
<dbReference type="SUPFAM" id="SSF53474">
    <property type="entry name" value="alpha/beta-Hydrolases"/>
    <property type="match status" value="1"/>
</dbReference>
<accession>A0A494VY56</accession>
<dbReference type="KEGG" id="sami:SAMIE_1002820"/>
<evidence type="ECO:0000259" key="1">
    <source>
        <dbReference type="Pfam" id="PF00561"/>
    </source>
</evidence>
<dbReference type="EMBL" id="AP018664">
    <property type="protein sequence ID" value="BBD96781.1"/>
    <property type="molecule type" value="Genomic_DNA"/>
</dbReference>
<proteinExistence type="predicted"/>
<dbReference type="PANTHER" id="PTHR43798:SF33">
    <property type="entry name" value="HYDROLASE, PUTATIVE (AFU_ORTHOLOGUE AFUA_2G14860)-RELATED"/>
    <property type="match status" value="1"/>
</dbReference>
<dbReference type="GO" id="GO:0016020">
    <property type="term" value="C:membrane"/>
    <property type="evidence" value="ECO:0007669"/>
    <property type="project" value="TreeGrafter"/>
</dbReference>
<evidence type="ECO:0000313" key="2">
    <source>
        <dbReference type="EMBL" id="BBD96781.1"/>
    </source>
</evidence>
<gene>
    <name evidence="2" type="ORF">SAMIE_1002820</name>
</gene>
<evidence type="ECO:0000313" key="3">
    <source>
        <dbReference type="Proteomes" id="UP000279959"/>
    </source>
</evidence>
<dbReference type="InterPro" id="IPR000073">
    <property type="entry name" value="AB_hydrolase_1"/>
</dbReference>
<feature type="domain" description="AB hydrolase-1" evidence="1">
    <location>
        <begin position="13"/>
        <end position="242"/>
    </location>
</feature>
<reference evidence="2 3" key="1">
    <citation type="submission" date="2018-05" db="EMBL/GenBank/DDBJ databases">
        <title>Complete Genome Sequence of the Nonylphenol-Degrading Bacterium Sphingobium amiense DSM 16289T.</title>
        <authorList>
            <person name="Ootsuka M."/>
            <person name="Nishizawa T."/>
            <person name="Ohta H."/>
        </authorList>
    </citation>
    <scope>NUCLEOTIDE SEQUENCE [LARGE SCALE GENOMIC DNA]</scope>
    <source>
        <strain evidence="2 3">DSM 16289</strain>
    </source>
</reference>
<dbReference type="Pfam" id="PF00561">
    <property type="entry name" value="Abhydrolase_1"/>
    <property type="match status" value="1"/>
</dbReference>
<keyword evidence="3" id="KW-1185">Reference proteome</keyword>
<dbReference type="InterPro" id="IPR000639">
    <property type="entry name" value="Epox_hydrolase-like"/>
</dbReference>
<name>A0A494VY56_9SPHN</name>
<dbReference type="PANTHER" id="PTHR43798">
    <property type="entry name" value="MONOACYLGLYCEROL LIPASE"/>
    <property type="match status" value="1"/>
</dbReference>
<dbReference type="InterPro" id="IPR050266">
    <property type="entry name" value="AB_hydrolase_sf"/>
</dbReference>
<dbReference type="GO" id="GO:0016787">
    <property type="term" value="F:hydrolase activity"/>
    <property type="evidence" value="ECO:0007669"/>
    <property type="project" value="UniProtKB-KW"/>
</dbReference>
<organism evidence="2 3">
    <name type="scientific">Sphingobium amiense</name>
    <dbReference type="NCBI Taxonomy" id="135719"/>
    <lineage>
        <taxon>Bacteria</taxon>
        <taxon>Pseudomonadati</taxon>
        <taxon>Pseudomonadota</taxon>
        <taxon>Alphaproteobacteria</taxon>
        <taxon>Sphingomonadales</taxon>
        <taxon>Sphingomonadaceae</taxon>
        <taxon>Sphingobium</taxon>
    </lineage>
</organism>
<dbReference type="PRINTS" id="PR00111">
    <property type="entry name" value="ABHYDROLASE"/>
</dbReference>
<dbReference type="PRINTS" id="PR00412">
    <property type="entry name" value="EPOXHYDRLASE"/>
</dbReference>
<dbReference type="Gene3D" id="3.40.50.1820">
    <property type="entry name" value="alpha/beta hydrolase"/>
    <property type="match status" value="1"/>
</dbReference>